<accession>A0A250XHN8</accession>
<keyword evidence="3" id="KW-1185">Reference proteome</keyword>
<name>A0A250XHN8_9CHLO</name>
<evidence type="ECO:0000313" key="3">
    <source>
        <dbReference type="Proteomes" id="UP000232323"/>
    </source>
</evidence>
<feature type="region of interest" description="Disordered" evidence="1">
    <location>
        <begin position="769"/>
        <end position="791"/>
    </location>
</feature>
<reference evidence="2 3" key="1">
    <citation type="submission" date="2017-08" db="EMBL/GenBank/DDBJ databases">
        <title>Acidophilic green algal genome provides insights into adaptation to an acidic environment.</title>
        <authorList>
            <person name="Hirooka S."/>
            <person name="Hirose Y."/>
            <person name="Kanesaki Y."/>
            <person name="Higuchi S."/>
            <person name="Fujiwara T."/>
            <person name="Onuma R."/>
            <person name="Era A."/>
            <person name="Ohbayashi R."/>
            <person name="Uzuka A."/>
            <person name="Nozaki H."/>
            <person name="Yoshikawa H."/>
            <person name="Miyagishima S.Y."/>
        </authorList>
    </citation>
    <scope>NUCLEOTIDE SEQUENCE [LARGE SCALE GENOMIC DNA]</scope>
    <source>
        <strain evidence="2 3">NIES-2499</strain>
    </source>
</reference>
<evidence type="ECO:0000313" key="2">
    <source>
        <dbReference type="EMBL" id="GAX82588.1"/>
    </source>
</evidence>
<evidence type="ECO:0000256" key="1">
    <source>
        <dbReference type="SAM" id="MobiDB-lite"/>
    </source>
</evidence>
<dbReference type="EMBL" id="BEGY01000083">
    <property type="protein sequence ID" value="GAX82588.1"/>
    <property type="molecule type" value="Genomic_DNA"/>
</dbReference>
<sequence>MENMLLLLLHELHASNNMKSEHCSTKKMSYSTLCTQVLDLLSNYPGGLSWPVILSCLTSRQKGFSGTSASALGKQPTLKDYLKGMVGSITAYTRVNITGAHVLSQGPATVQEGTWILSFQNDSIIEPLYMYAPSSMSPLLKGGNAALPGLTFRFSGILKQPHRITSGRGSQDIRMKQQLHGGPLPIVNSRGTSISLQDRFLPERAMVLELDIDDPAWVSADLSGHPVLGGFQLTGVFDLSASLAVVEAIPTQARACIDGWLTLRILSVPAGQPLTASGTSHRNLRHEPVLEVISGRKHNASSGTVNSSSQTEQTNVVASLFLGEVPRLEHALTVGDELLVYSPIVKGASKERISLELSPESVVITKLSQVPIHDPGVAKKGKLGQSINDHDNITRGSQETKAQRITSLSKFKDLTQNMTDFVLCARLNTILRVKKQVSSRTWLLHLLLEDSDKGKCEAVLEIGAGTQSLIGRLQEGHAVCMIGAEVAADLSSAPSWATPVIKTSIVTSEDGLQSAQHPPPLILWREANPGCKMYDLTGMLGIMNSSEALIRSAHITNLAQEKWRGEDMLLKIAYVQILNAEVDTRRVHRLCGRPVTRYILDDAMFDSDGDQPEKAASTSAGVPCLAPADCTAATAPCAVRPTTPSRDMNLDGLWECCFCGVECSSSEVTWGFQGTVTALIQRTSEPERKRQSLGNNINTPGITRHAANSEDAASSDVGVCCGGLGQGSAVSLCDCDSAALGGFTGTTAEVWRSMGSIARSRRLQQILRPSNRQLGSKAKRKETQSAWAKEDSISDAAEDDLPAYPLYMASIYKTLGSKFEYSIALLQHEHDSSIPCSSI</sequence>
<protein>
    <submittedName>
        <fullName evidence="2">Uncharacterized protein</fullName>
    </submittedName>
</protein>
<organism evidence="2 3">
    <name type="scientific">Chlamydomonas eustigma</name>
    <dbReference type="NCBI Taxonomy" id="1157962"/>
    <lineage>
        <taxon>Eukaryota</taxon>
        <taxon>Viridiplantae</taxon>
        <taxon>Chlorophyta</taxon>
        <taxon>core chlorophytes</taxon>
        <taxon>Chlorophyceae</taxon>
        <taxon>CS clade</taxon>
        <taxon>Chlamydomonadales</taxon>
        <taxon>Chlamydomonadaceae</taxon>
        <taxon>Chlamydomonas</taxon>
    </lineage>
</organism>
<proteinExistence type="predicted"/>
<comment type="caution">
    <text evidence="2">The sequence shown here is derived from an EMBL/GenBank/DDBJ whole genome shotgun (WGS) entry which is preliminary data.</text>
</comment>
<gene>
    <name evidence="2" type="ORF">CEUSTIGMA_g10014.t1</name>
</gene>
<dbReference type="Proteomes" id="UP000232323">
    <property type="component" value="Unassembled WGS sequence"/>
</dbReference>
<dbReference type="AlphaFoldDB" id="A0A250XHN8"/>